<protein>
    <submittedName>
        <fullName evidence="1">Uncharacterized protein</fullName>
    </submittedName>
</protein>
<dbReference type="Proteomes" id="UP000254927">
    <property type="component" value="Unassembled WGS sequence"/>
</dbReference>
<reference evidence="1 2" key="1">
    <citation type="submission" date="2018-06" db="EMBL/GenBank/DDBJ databases">
        <authorList>
            <consortium name="Pathogen Informatics"/>
            <person name="Doyle S."/>
        </authorList>
    </citation>
    <scope>NUCLEOTIDE SEQUENCE [LARGE SCALE GENOMIC DNA]</scope>
    <source>
        <strain evidence="1 2">NCTC10660</strain>
    </source>
</reference>
<gene>
    <name evidence="1" type="ORF">NCTC10660_01001</name>
</gene>
<evidence type="ECO:0000313" key="1">
    <source>
        <dbReference type="EMBL" id="STZ67518.1"/>
    </source>
</evidence>
<dbReference type="AlphaFoldDB" id="A0A378TX20"/>
<sequence>MQFVAFDVGYDFAVEADLVQVAAAVVEVIDMAAVGQDGADAVAQRVVSVAYGGALAVVDGGFADEAVEFVVGEFDAAVSVAGFGQVAGNGVVVETGAADAFVFALSVAAGDFAALFFDQLAEDVAFEPVDVPRFGTVFQTAFSLEE</sequence>
<organism evidence="1 2">
    <name type="scientific">Neisseria elongata</name>
    <dbReference type="NCBI Taxonomy" id="495"/>
    <lineage>
        <taxon>Bacteria</taxon>
        <taxon>Pseudomonadati</taxon>
        <taxon>Pseudomonadota</taxon>
        <taxon>Betaproteobacteria</taxon>
        <taxon>Neisseriales</taxon>
        <taxon>Neisseriaceae</taxon>
        <taxon>Neisseria</taxon>
    </lineage>
</organism>
<dbReference type="EMBL" id="UGQW01000002">
    <property type="protein sequence ID" value="STZ67518.1"/>
    <property type="molecule type" value="Genomic_DNA"/>
</dbReference>
<evidence type="ECO:0000313" key="2">
    <source>
        <dbReference type="Proteomes" id="UP000254927"/>
    </source>
</evidence>
<proteinExistence type="predicted"/>
<name>A0A378TX20_NEIEL</name>
<accession>A0A378TX20</accession>